<dbReference type="CDD" id="cd03461">
    <property type="entry name" value="1_2-HQD"/>
    <property type="match status" value="1"/>
</dbReference>
<dbReference type="InterPro" id="IPR007535">
    <property type="entry name" value="Catechol_dOase_N"/>
</dbReference>
<dbReference type="SUPFAM" id="SSF49482">
    <property type="entry name" value="Aromatic compound dioxygenase"/>
    <property type="match status" value="1"/>
</dbReference>
<evidence type="ECO:0000256" key="4">
    <source>
        <dbReference type="ARBA" id="ARBA00022964"/>
    </source>
</evidence>
<feature type="domain" description="Intradiol ring-cleavage dioxygenases" evidence="7">
    <location>
        <begin position="133"/>
        <end position="161"/>
    </location>
</feature>
<evidence type="ECO:0000256" key="2">
    <source>
        <dbReference type="ARBA" id="ARBA00007825"/>
    </source>
</evidence>
<keyword evidence="5" id="KW-0560">Oxidoreductase</keyword>
<dbReference type="InterPro" id="IPR015889">
    <property type="entry name" value="Intradiol_dOase_core"/>
</dbReference>
<protein>
    <submittedName>
        <fullName evidence="8">Intradiol ring-cleavage dioxygenase</fullName>
    </submittedName>
</protein>
<dbReference type="Pfam" id="PF04444">
    <property type="entry name" value="Dioxygenase_N"/>
    <property type="match status" value="1"/>
</dbReference>
<dbReference type="InterPro" id="IPR050770">
    <property type="entry name" value="Intradiol_RC_Dioxygenase"/>
</dbReference>
<comment type="caution">
    <text evidence="8">The sequence shown here is derived from an EMBL/GenBank/DDBJ whole genome shotgun (WGS) entry which is preliminary data.</text>
</comment>
<sequence length="308" mass="33836">MVSSTQHFTEDRSVEAVLERNAACTDARLGEIMAVLVPHLHAIIKELRLTPEEWLAAIQFLTRAGQISSDRRQEFILLSDTLGVSMLVDAINNRKIDEVTPSTVLGPFYVNGAPNLPMGAMIAHHGRGEPLFVLGQVSDESGLPLAGVALDVWQTSEDGFYDTQDDSQPDMNLRGVFHTATDGRFWFRSIVPASYPIPSDGPVGDMLKALGRHPMRPAHIHFILRCAGFDTLTTHIFIDGDPYLDSDAVFGVKYSLIAPLRRPTVEEQRQHALPDGCQCLSLDFRLQREALNHLTGARAAVGMNGASL</sequence>
<dbReference type="Proteomes" id="UP000708298">
    <property type="component" value="Unassembled WGS sequence"/>
</dbReference>
<name>A0A963YV54_9PROT</name>
<organism evidence="8 9">
    <name type="scientific">Acidisoma silvae</name>
    <dbReference type="NCBI Taxonomy" id="2802396"/>
    <lineage>
        <taxon>Bacteria</taxon>
        <taxon>Pseudomonadati</taxon>
        <taxon>Pseudomonadota</taxon>
        <taxon>Alphaproteobacteria</taxon>
        <taxon>Acetobacterales</taxon>
        <taxon>Acidocellaceae</taxon>
        <taxon>Acidisoma</taxon>
    </lineage>
</organism>
<dbReference type="GO" id="GO:0009712">
    <property type="term" value="P:catechol-containing compound metabolic process"/>
    <property type="evidence" value="ECO:0007669"/>
    <property type="project" value="InterPro"/>
</dbReference>
<keyword evidence="6" id="KW-0408">Iron</keyword>
<accession>A0A963YV54</accession>
<dbReference type="PANTHER" id="PTHR33711">
    <property type="entry name" value="DIOXYGENASE, PUTATIVE (AFU_ORTHOLOGUE AFUA_2G02910)-RELATED"/>
    <property type="match status" value="1"/>
</dbReference>
<evidence type="ECO:0000256" key="1">
    <source>
        <dbReference type="ARBA" id="ARBA00001965"/>
    </source>
</evidence>
<dbReference type="Pfam" id="PF00775">
    <property type="entry name" value="Dioxygenase_C"/>
    <property type="match status" value="1"/>
</dbReference>
<evidence type="ECO:0000256" key="5">
    <source>
        <dbReference type="ARBA" id="ARBA00023002"/>
    </source>
</evidence>
<reference evidence="8" key="2">
    <citation type="submission" date="2021-01" db="EMBL/GenBank/DDBJ databases">
        <authorList>
            <person name="Mieszkin S."/>
            <person name="Pouder E."/>
            <person name="Alain K."/>
        </authorList>
    </citation>
    <scope>NUCLEOTIDE SEQUENCE</scope>
    <source>
        <strain evidence="8">HW T2.11</strain>
    </source>
</reference>
<dbReference type="EMBL" id="JAESVB010000010">
    <property type="protein sequence ID" value="MCB8877152.1"/>
    <property type="molecule type" value="Genomic_DNA"/>
</dbReference>
<dbReference type="GO" id="GO:0008199">
    <property type="term" value="F:ferric iron binding"/>
    <property type="evidence" value="ECO:0007669"/>
    <property type="project" value="InterPro"/>
</dbReference>
<dbReference type="RefSeq" id="WP_227322806.1">
    <property type="nucleotide sequence ID" value="NZ_JAESVB010000010.1"/>
</dbReference>
<evidence type="ECO:0000313" key="9">
    <source>
        <dbReference type="Proteomes" id="UP000708298"/>
    </source>
</evidence>
<dbReference type="Gene3D" id="2.60.130.10">
    <property type="entry name" value="Aromatic compound dioxygenase"/>
    <property type="match status" value="1"/>
</dbReference>
<keyword evidence="4 8" id="KW-0223">Dioxygenase</keyword>
<proteinExistence type="inferred from homology"/>
<dbReference type="PANTHER" id="PTHR33711:SF7">
    <property type="entry name" value="INTRADIOL RING-CLEAVAGE DIOXYGENASES DOMAIN-CONTAINING PROTEIN-RELATED"/>
    <property type="match status" value="1"/>
</dbReference>
<gene>
    <name evidence="8" type="ORF">ASILVAE211_18295</name>
</gene>
<comment type="similarity">
    <text evidence="2">Belongs to the intradiol ring-cleavage dioxygenase family.</text>
</comment>
<dbReference type="PROSITE" id="PS00083">
    <property type="entry name" value="INTRADIOL_DIOXYGENAS"/>
    <property type="match status" value="1"/>
</dbReference>
<evidence type="ECO:0000313" key="8">
    <source>
        <dbReference type="EMBL" id="MCB8877152.1"/>
    </source>
</evidence>
<reference evidence="8" key="1">
    <citation type="journal article" date="2021" name="Microorganisms">
        <title>Acidisoma silvae sp. nov. and Acidisomacellulosilytica sp. nov., Two Acidophilic Bacteria Isolated from Decaying Wood, Hydrolyzing Cellulose and Producing Poly-3-hydroxybutyrate.</title>
        <authorList>
            <person name="Mieszkin S."/>
            <person name="Pouder E."/>
            <person name="Uroz S."/>
            <person name="Simon-Colin C."/>
            <person name="Alain K."/>
        </authorList>
    </citation>
    <scope>NUCLEOTIDE SEQUENCE</scope>
    <source>
        <strain evidence="8">HW T2.11</strain>
    </source>
</reference>
<dbReference type="InterPro" id="IPR000627">
    <property type="entry name" value="Intradiol_dOase_C"/>
</dbReference>
<evidence type="ECO:0000256" key="6">
    <source>
        <dbReference type="ARBA" id="ARBA00023004"/>
    </source>
</evidence>
<dbReference type="GO" id="GO:0018576">
    <property type="term" value="F:catechol 1,2-dioxygenase activity"/>
    <property type="evidence" value="ECO:0007669"/>
    <property type="project" value="InterPro"/>
</dbReference>
<keyword evidence="9" id="KW-1185">Reference proteome</keyword>
<dbReference type="InterPro" id="IPR039390">
    <property type="entry name" value="1_2-HQD/HQD"/>
</dbReference>
<dbReference type="AlphaFoldDB" id="A0A963YV54"/>
<comment type="cofactor">
    <cofactor evidence="1">
        <name>Fe(3+)</name>
        <dbReference type="ChEBI" id="CHEBI:29034"/>
    </cofactor>
</comment>
<keyword evidence="3" id="KW-0479">Metal-binding</keyword>
<evidence type="ECO:0000256" key="3">
    <source>
        <dbReference type="ARBA" id="ARBA00022723"/>
    </source>
</evidence>
<evidence type="ECO:0000259" key="7">
    <source>
        <dbReference type="PROSITE" id="PS00083"/>
    </source>
</evidence>